<evidence type="ECO:0000256" key="4">
    <source>
        <dbReference type="ARBA" id="ARBA00022759"/>
    </source>
</evidence>
<dbReference type="EMBL" id="DSVL01000245">
    <property type="protein sequence ID" value="HFH29422.1"/>
    <property type="molecule type" value="Genomic_DNA"/>
</dbReference>
<gene>
    <name evidence="8" type="ORF">ENS59_07905</name>
</gene>
<dbReference type="GO" id="GO:0004519">
    <property type="term" value="F:endonuclease activity"/>
    <property type="evidence" value="ECO:0007669"/>
    <property type="project" value="UniProtKB-KW"/>
</dbReference>
<keyword evidence="7" id="KW-0346">Stress response</keyword>
<dbReference type="PANTHER" id="PTHR34873:SF3">
    <property type="entry name" value="ADDICTION MODULE TOXIN, HICA FAMILY"/>
    <property type="match status" value="1"/>
</dbReference>
<evidence type="ECO:0000256" key="2">
    <source>
        <dbReference type="ARBA" id="ARBA00022649"/>
    </source>
</evidence>
<dbReference type="OMA" id="HKEIAKG"/>
<evidence type="ECO:0000313" key="8">
    <source>
        <dbReference type="EMBL" id="HFH29422.1"/>
    </source>
</evidence>
<dbReference type="SUPFAM" id="SSF54786">
    <property type="entry name" value="YcfA/nrd intein domain"/>
    <property type="match status" value="1"/>
</dbReference>
<reference evidence="8" key="1">
    <citation type="journal article" date="2020" name="mSystems">
        <title>Genome- and Community-Level Interaction Insights into Carbon Utilization and Element Cycling Functions of Hydrothermarchaeota in Hydrothermal Sediment.</title>
        <authorList>
            <person name="Zhou Z."/>
            <person name="Liu Y."/>
            <person name="Xu W."/>
            <person name="Pan J."/>
            <person name="Luo Z.H."/>
            <person name="Li M."/>
        </authorList>
    </citation>
    <scope>NUCLEOTIDE SEQUENCE [LARGE SCALE GENOMIC DNA]</scope>
    <source>
        <strain evidence="8">SpSt-503</strain>
    </source>
</reference>
<dbReference type="PANTHER" id="PTHR34873">
    <property type="entry name" value="SSR1766 PROTEIN"/>
    <property type="match status" value="1"/>
</dbReference>
<evidence type="ECO:0000256" key="7">
    <source>
        <dbReference type="ARBA" id="ARBA00023016"/>
    </source>
</evidence>
<dbReference type="InterPro" id="IPR038570">
    <property type="entry name" value="HicA_sf"/>
</dbReference>
<keyword evidence="5" id="KW-0378">Hydrolase</keyword>
<organism evidence="8">
    <name type="scientific">Gracilinema caldarium</name>
    <dbReference type="NCBI Taxonomy" id="215591"/>
    <lineage>
        <taxon>Bacteria</taxon>
        <taxon>Pseudomonadati</taxon>
        <taxon>Spirochaetota</taxon>
        <taxon>Spirochaetia</taxon>
        <taxon>Spirochaetales</taxon>
        <taxon>Breznakiellaceae</taxon>
        <taxon>Gracilinema</taxon>
    </lineage>
</organism>
<keyword evidence="4" id="KW-0255">Endonuclease</keyword>
<sequence>MSKLPRISGRQAITALQKAGFTVIRQTGSHIVLKRSDPFAQLVVPDHKELDTGTLRAIIRQANISVNEFLNLL</sequence>
<accession>A0A7C3I6Z1</accession>
<evidence type="ECO:0000256" key="6">
    <source>
        <dbReference type="ARBA" id="ARBA00022884"/>
    </source>
</evidence>
<proteinExistence type="inferred from homology"/>
<dbReference type="GO" id="GO:0016787">
    <property type="term" value="F:hydrolase activity"/>
    <property type="evidence" value="ECO:0007669"/>
    <property type="project" value="UniProtKB-KW"/>
</dbReference>
<comment type="caution">
    <text evidence="8">The sequence shown here is derived from an EMBL/GenBank/DDBJ whole genome shotgun (WGS) entry which is preliminary data.</text>
</comment>
<evidence type="ECO:0000256" key="5">
    <source>
        <dbReference type="ARBA" id="ARBA00022801"/>
    </source>
</evidence>
<keyword evidence="6" id="KW-0694">RNA-binding</keyword>
<comment type="similarity">
    <text evidence="1">Belongs to the HicA mRNA interferase family.</text>
</comment>
<keyword evidence="3" id="KW-0540">Nuclease</keyword>
<dbReference type="InterPro" id="IPR012933">
    <property type="entry name" value="HicA_mRNA_interferase"/>
</dbReference>
<evidence type="ECO:0000256" key="3">
    <source>
        <dbReference type="ARBA" id="ARBA00022722"/>
    </source>
</evidence>
<protein>
    <submittedName>
        <fullName evidence="8">Type II toxin-antitoxin system HicA family toxin</fullName>
    </submittedName>
</protein>
<keyword evidence="2" id="KW-1277">Toxin-antitoxin system</keyword>
<dbReference type="Gene3D" id="3.30.920.30">
    <property type="entry name" value="Hypothetical protein"/>
    <property type="match status" value="1"/>
</dbReference>
<dbReference type="GO" id="GO:0003729">
    <property type="term" value="F:mRNA binding"/>
    <property type="evidence" value="ECO:0007669"/>
    <property type="project" value="InterPro"/>
</dbReference>
<name>A0A7C3I6Z1_9SPIR</name>
<evidence type="ECO:0000256" key="1">
    <source>
        <dbReference type="ARBA" id="ARBA00006620"/>
    </source>
</evidence>
<dbReference type="AlphaFoldDB" id="A0A7C3I6Z1"/>
<dbReference type="Pfam" id="PF07927">
    <property type="entry name" value="HicA_toxin"/>
    <property type="match status" value="1"/>
</dbReference>